<name>A0A0N4XZS8_NIPBR</name>
<feature type="compositionally biased region" description="Basic residues" evidence="1">
    <location>
        <begin position="301"/>
        <end position="317"/>
    </location>
</feature>
<keyword evidence="3" id="KW-1185">Reference proteome</keyword>
<dbReference type="Proteomes" id="UP000271162">
    <property type="component" value="Unassembled WGS sequence"/>
</dbReference>
<dbReference type="AlphaFoldDB" id="A0A0N4XZS8"/>
<protein>
    <submittedName>
        <fullName evidence="4">Protein aurora borealis</fullName>
    </submittedName>
</protein>
<feature type="region of interest" description="Disordered" evidence="1">
    <location>
        <begin position="289"/>
        <end position="333"/>
    </location>
</feature>
<gene>
    <name evidence="2" type="ORF">NBR_LOCUS8713</name>
</gene>
<feature type="region of interest" description="Disordered" evidence="1">
    <location>
        <begin position="150"/>
        <end position="191"/>
    </location>
</feature>
<evidence type="ECO:0000313" key="4">
    <source>
        <dbReference type="WBParaSite" id="NBR_0000871201-mRNA-1"/>
    </source>
</evidence>
<organism evidence="4">
    <name type="scientific">Nippostrongylus brasiliensis</name>
    <name type="common">Rat hookworm</name>
    <dbReference type="NCBI Taxonomy" id="27835"/>
    <lineage>
        <taxon>Eukaryota</taxon>
        <taxon>Metazoa</taxon>
        <taxon>Ecdysozoa</taxon>
        <taxon>Nematoda</taxon>
        <taxon>Chromadorea</taxon>
        <taxon>Rhabditida</taxon>
        <taxon>Rhabditina</taxon>
        <taxon>Rhabditomorpha</taxon>
        <taxon>Strongyloidea</taxon>
        <taxon>Heligmosomidae</taxon>
        <taxon>Nippostrongylus</taxon>
    </lineage>
</organism>
<dbReference type="WBParaSite" id="NBR_0000871201-mRNA-1">
    <property type="protein sequence ID" value="NBR_0000871201-mRNA-1"/>
    <property type="gene ID" value="NBR_0000871201"/>
</dbReference>
<reference evidence="2 3" key="2">
    <citation type="submission" date="2018-11" db="EMBL/GenBank/DDBJ databases">
        <authorList>
            <consortium name="Pathogen Informatics"/>
        </authorList>
    </citation>
    <scope>NUCLEOTIDE SEQUENCE [LARGE SCALE GENOMIC DNA]</scope>
</reference>
<feature type="region of interest" description="Disordered" evidence="1">
    <location>
        <begin position="435"/>
        <end position="458"/>
    </location>
</feature>
<proteinExistence type="predicted"/>
<dbReference type="EMBL" id="UYSL01020041">
    <property type="protein sequence ID" value="VDL72302.1"/>
    <property type="molecule type" value="Genomic_DNA"/>
</dbReference>
<evidence type="ECO:0000313" key="3">
    <source>
        <dbReference type="Proteomes" id="UP000271162"/>
    </source>
</evidence>
<evidence type="ECO:0000313" key="2">
    <source>
        <dbReference type="EMBL" id="VDL72302.1"/>
    </source>
</evidence>
<evidence type="ECO:0000256" key="1">
    <source>
        <dbReference type="SAM" id="MobiDB-lite"/>
    </source>
</evidence>
<sequence>MSESLLTDVSTAIAAETRDDHVVLPFSSMQSLITTSDEKERDHPALDLMSFVIGLLCEEKTEKSPSHEQRVYAAFIGRKKEGQGALGVDDGTQSFVSLDPIIPDDRLAANHGSDPMIASVRRSGSLGDIRILGLQQRSFSMEDTSFNKENHFENSVSKNCASSKSVDQNDSSINYGDPPDPLNSPSGSNGGCEEVLCAKDHPLISDLATERDEDIRRIEETAYCIMDGVELPRASDPGVFCPNEDDCVSPTVLLDDSMTPLVGTPHAMSYIPMEDIFTFVDRRPNQELPAITEENEEQTLRRQRHYRSSLSGRRSRSPSRSAPLEEGGQAASNPDLEAELVKELWYPIDNEIPSAGYVHRRAISDNLGVQPVRPELQRSQEMEEIDRAGNDEDVHMRSARAVARASSVVTNRCQSQVFLTQIGLSDAAASAPVLDRNLSSSDPSVNDEKPSSSESANI</sequence>
<feature type="compositionally biased region" description="Polar residues" evidence="1">
    <location>
        <begin position="153"/>
        <end position="174"/>
    </location>
</feature>
<reference evidence="4" key="1">
    <citation type="submission" date="2017-02" db="UniProtKB">
        <authorList>
            <consortium name="WormBaseParasite"/>
        </authorList>
    </citation>
    <scope>IDENTIFICATION</scope>
</reference>
<accession>A0A0N4XZS8</accession>